<dbReference type="Proteomes" id="UP000515789">
    <property type="component" value="Chromosome"/>
</dbReference>
<dbReference type="GeneID" id="75053291"/>
<sequence length="73" mass="8074">MSRHGLPGVIGISPGSRLTGVGEEHFIKYQGCQVKECLKCNVAVYQDGYIDCSLVDTLGCTACYQEFEEHMEE</sequence>
<organism evidence="1 2">
    <name type="scientific">Blautia producta</name>
    <dbReference type="NCBI Taxonomy" id="33035"/>
    <lineage>
        <taxon>Bacteria</taxon>
        <taxon>Bacillati</taxon>
        <taxon>Bacillota</taxon>
        <taxon>Clostridia</taxon>
        <taxon>Lachnospirales</taxon>
        <taxon>Lachnospiraceae</taxon>
        <taxon>Blautia</taxon>
    </lineage>
</organism>
<reference evidence="1 2" key="1">
    <citation type="submission" date="2019-04" db="EMBL/GenBank/DDBJ databases">
        <authorList>
            <person name="Schori C."/>
            <person name="Ahrens C."/>
        </authorList>
    </citation>
    <scope>NUCLEOTIDE SEQUENCE [LARGE SCALE GENOMIC DNA]</scope>
    <source>
        <strain evidence="1 2">DSM 2950</strain>
    </source>
</reference>
<evidence type="ECO:0000313" key="1">
    <source>
        <dbReference type="EMBL" id="QMW81212.1"/>
    </source>
</evidence>
<dbReference type="RefSeq" id="WP_018596811.1">
    <property type="nucleotide sequence ID" value="NZ_CABLBP010000036.1"/>
</dbReference>
<proteinExistence type="predicted"/>
<evidence type="ECO:0000313" key="2">
    <source>
        <dbReference type="Proteomes" id="UP000515789"/>
    </source>
</evidence>
<dbReference type="EMBL" id="CP039126">
    <property type="protein sequence ID" value="QMW81212.1"/>
    <property type="molecule type" value="Genomic_DNA"/>
</dbReference>
<accession>A0A7G5N2W9</accession>
<name>A0A7G5N2W9_9FIRM</name>
<protein>
    <submittedName>
        <fullName evidence="1">Uncharacterized protein</fullName>
    </submittedName>
</protein>
<dbReference type="AlphaFoldDB" id="A0A7G5N2W9"/>
<gene>
    <name evidence="1" type="ORF">E5259_28630</name>
</gene>